<feature type="compositionally biased region" description="Basic and acidic residues" evidence="9">
    <location>
        <begin position="399"/>
        <end position="413"/>
    </location>
</feature>
<keyword evidence="12" id="KW-1185">Reference proteome</keyword>
<evidence type="ECO:0000256" key="3">
    <source>
        <dbReference type="ARBA" id="ARBA00022692"/>
    </source>
</evidence>
<evidence type="ECO:0000256" key="8">
    <source>
        <dbReference type="SAM" id="Coils"/>
    </source>
</evidence>
<dbReference type="OMA" id="HESIELK"/>
<comment type="subcellular location">
    <subcellularLocation>
        <location evidence="1">Cell membrane</location>
        <topology evidence="1">Single-pass membrane protein</topology>
    </subcellularLocation>
</comment>
<comment type="similarity">
    <text evidence="7">Belongs to the plant Proton pump-interactor protein family.</text>
</comment>
<evidence type="ECO:0000256" key="1">
    <source>
        <dbReference type="ARBA" id="ARBA00004162"/>
    </source>
</evidence>
<accession>U5DG85</accession>
<feature type="compositionally biased region" description="Basic and acidic residues" evidence="9">
    <location>
        <begin position="454"/>
        <end position="488"/>
    </location>
</feature>
<gene>
    <name evidence="11" type="ORF">AMTR_s00068p00168490</name>
</gene>
<evidence type="ECO:0008006" key="13">
    <source>
        <dbReference type="Google" id="ProtNLM"/>
    </source>
</evidence>
<dbReference type="InterPro" id="IPR055282">
    <property type="entry name" value="PPI1-4"/>
</dbReference>
<feature type="coiled-coil region" evidence="8">
    <location>
        <begin position="291"/>
        <end position="318"/>
    </location>
</feature>
<evidence type="ECO:0000256" key="5">
    <source>
        <dbReference type="ARBA" id="ARBA00023054"/>
    </source>
</evidence>
<organism evidence="11 12">
    <name type="scientific">Amborella trichopoda</name>
    <dbReference type="NCBI Taxonomy" id="13333"/>
    <lineage>
        <taxon>Eukaryota</taxon>
        <taxon>Viridiplantae</taxon>
        <taxon>Streptophyta</taxon>
        <taxon>Embryophyta</taxon>
        <taxon>Tracheophyta</taxon>
        <taxon>Spermatophyta</taxon>
        <taxon>Magnoliopsida</taxon>
        <taxon>Amborellales</taxon>
        <taxon>Amborellaceae</taxon>
        <taxon>Amborella</taxon>
    </lineage>
</organism>
<keyword evidence="6 10" id="KW-0472">Membrane</keyword>
<evidence type="ECO:0000256" key="7">
    <source>
        <dbReference type="ARBA" id="ARBA00038080"/>
    </source>
</evidence>
<evidence type="ECO:0000256" key="2">
    <source>
        <dbReference type="ARBA" id="ARBA00022475"/>
    </source>
</evidence>
<dbReference type="Gramene" id="ERN20487">
    <property type="protein sequence ID" value="ERN20487"/>
    <property type="gene ID" value="AMTR_s00068p00168490"/>
</dbReference>
<evidence type="ECO:0000256" key="9">
    <source>
        <dbReference type="SAM" id="MobiDB-lite"/>
    </source>
</evidence>
<feature type="transmembrane region" description="Helical" evidence="10">
    <location>
        <begin position="617"/>
        <end position="639"/>
    </location>
</feature>
<dbReference type="AlphaFoldDB" id="U5DG85"/>
<keyword evidence="5 8" id="KW-0175">Coiled coil</keyword>
<feature type="region of interest" description="Disordered" evidence="9">
    <location>
        <begin position="394"/>
        <end position="492"/>
    </location>
</feature>
<keyword evidence="3 10" id="KW-0812">Transmembrane</keyword>
<keyword evidence="4 10" id="KW-1133">Transmembrane helix</keyword>
<proteinExistence type="inferred from homology"/>
<protein>
    <recommendedName>
        <fullName evidence="13">Proton pump-interactor 1</fullName>
    </recommendedName>
</protein>
<dbReference type="EMBL" id="KI392059">
    <property type="protein sequence ID" value="ERN20487.1"/>
    <property type="molecule type" value="Genomic_DNA"/>
</dbReference>
<name>U5DG85_AMBTC</name>
<evidence type="ECO:0000313" key="12">
    <source>
        <dbReference type="Proteomes" id="UP000017836"/>
    </source>
</evidence>
<dbReference type="Proteomes" id="UP000017836">
    <property type="component" value="Unassembled WGS sequence"/>
</dbReference>
<evidence type="ECO:0000256" key="6">
    <source>
        <dbReference type="ARBA" id="ARBA00023136"/>
    </source>
</evidence>
<sequence length="640" mass="72562">MHKRHDGCPSPVISKEQVENMGVEILATQVPAEEGKEVENTLSHETEGGKPVQSSEAEPAMKFDVLDGSHGANGSIKGGAEGVGDISFPKDASDEWPETKVHTFYFIRFRSYEDPKLKIKIEQADKELQKKNQDRYQITEALKAKRAERVQVIEKLKPLTSQQKEYRKALDEKKKELEPLRAALGKLRNANNPNRERGMGLCSSERELNERIQSLQYCIQHESNTLVEEKQMLRDIKQLEGTREKVIAHEAMQTKIQESLGPEDEIQDHVKLLGGDLDGVRKEQQAIWSKIKLLEEDLKSIENEIGSLQEELALMSQKRDKAYESLVELRKGRENGNAPFYQYRSLITMVKDLAAKKDISALEELSHRETEKFMALWSSSKAVRDDYEKRILPSLDNRQMSRDGRMRNPDEKPLIAPEEPAPTESIAVSVKPNAKKPKEVNPPVQEPTIASKAQIDDSKRVAEVESKAKEISPHEVEDFYVPESHKEFSANVSIDPAKLKEMTREEEILKAKLAMERKKKAAEKAAAKAAIRAQKESEKKLKARAFVPLNDTEEAEVEQTEVDAKPVQSETVASEKVEAPVTLKTKESKDTVRFRSRSKAQNPVPRGILKKKRSMNYWIWIAPGALLILVLLVLGYYHIL</sequence>
<dbReference type="PANTHER" id="PTHR32219:SF2">
    <property type="entry name" value="PROTON PUMP-INTERACTOR 1"/>
    <property type="match status" value="1"/>
</dbReference>
<dbReference type="PANTHER" id="PTHR32219">
    <property type="entry name" value="RNA-BINDING PROTEIN YLMH-RELATED"/>
    <property type="match status" value="1"/>
</dbReference>
<dbReference type="GO" id="GO:0005886">
    <property type="term" value="C:plasma membrane"/>
    <property type="evidence" value="ECO:0007669"/>
    <property type="project" value="UniProtKB-SubCell"/>
</dbReference>
<dbReference type="eggNOG" id="ENOG502QQX1">
    <property type="taxonomic scope" value="Eukaryota"/>
</dbReference>
<dbReference type="HOGENOM" id="CLU_018947_1_0_1"/>
<feature type="compositionally biased region" description="Basic and acidic residues" evidence="9">
    <location>
        <begin position="33"/>
        <end position="48"/>
    </location>
</feature>
<keyword evidence="2" id="KW-1003">Cell membrane</keyword>
<reference evidence="12" key="1">
    <citation type="journal article" date="2013" name="Science">
        <title>The Amborella genome and the evolution of flowering plants.</title>
        <authorList>
            <consortium name="Amborella Genome Project"/>
        </authorList>
    </citation>
    <scope>NUCLEOTIDE SEQUENCE [LARGE SCALE GENOMIC DNA]</scope>
</reference>
<evidence type="ECO:0000313" key="11">
    <source>
        <dbReference type="EMBL" id="ERN20487.1"/>
    </source>
</evidence>
<evidence type="ECO:0000256" key="10">
    <source>
        <dbReference type="SAM" id="Phobius"/>
    </source>
</evidence>
<evidence type="ECO:0000256" key="4">
    <source>
        <dbReference type="ARBA" id="ARBA00022989"/>
    </source>
</evidence>
<feature type="region of interest" description="Disordered" evidence="9">
    <location>
        <begin position="31"/>
        <end position="57"/>
    </location>
</feature>